<dbReference type="Proteomes" id="UP000499080">
    <property type="component" value="Unassembled WGS sequence"/>
</dbReference>
<reference evidence="1 2" key="1">
    <citation type="journal article" date="2019" name="Sci. Rep.">
        <title>Orb-weaving spider Araneus ventricosus genome elucidates the spidroin gene catalogue.</title>
        <authorList>
            <person name="Kono N."/>
            <person name="Nakamura H."/>
            <person name="Ohtoshi R."/>
            <person name="Moran D.A.P."/>
            <person name="Shinohara A."/>
            <person name="Yoshida Y."/>
            <person name="Fujiwara M."/>
            <person name="Mori M."/>
            <person name="Tomita M."/>
            <person name="Arakawa K."/>
        </authorList>
    </citation>
    <scope>NUCLEOTIDE SEQUENCE [LARGE SCALE GENOMIC DNA]</scope>
</reference>
<name>A0A4Y2KZ11_ARAVE</name>
<evidence type="ECO:0000313" key="1">
    <source>
        <dbReference type="EMBL" id="GBN06596.1"/>
    </source>
</evidence>
<dbReference type="OrthoDB" id="7699940at2759"/>
<comment type="caution">
    <text evidence="1">The sequence shown here is derived from an EMBL/GenBank/DDBJ whole genome shotgun (WGS) entry which is preliminary data.</text>
</comment>
<proteinExistence type="predicted"/>
<sequence length="118" mass="13156">MNCSPARHLFDLLHNLGWSISYSEICNYEACMTIETLSAVKDNGFIQFVFDNEDHNTLTVDGHGTFPVIRGVQCVKLASAVQTSSCIPRPKIMPTANIVGKFGFILIVTHDCPKNHFR</sequence>
<evidence type="ECO:0000313" key="2">
    <source>
        <dbReference type="Proteomes" id="UP000499080"/>
    </source>
</evidence>
<dbReference type="EMBL" id="BGPR01005081">
    <property type="protein sequence ID" value="GBN06596.1"/>
    <property type="molecule type" value="Genomic_DNA"/>
</dbReference>
<accession>A0A4Y2KZ11</accession>
<keyword evidence="2" id="KW-1185">Reference proteome</keyword>
<organism evidence="1 2">
    <name type="scientific">Araneus ventricosus</name>
    <name type="common">Orbweaver spider</name>
    <name type="synonym">Epeira ventricosa</name>
    <dbReference type="NCBI Taxonomy" id="182803"/>
    <lineage>
        <taxon>Eukaryota</taxon>
        <taxon>Metazoa</taxon>
        <taxon>Ecdysozoa</taxon>
        <taxon>Arthropoda</taxon>
        <taxon>Chelicerata</taxon>
        <taxon>Arachnida</taxon>
        <taxon>Araneae</taxon>
        <taxon>Araneomorphae</taxon>
        <taxon>Entelegynae</taxon>
        <taxon>Araneoidea</taxon>
        <taxon>Araneidae</taxon>
        <taxon>Araneus</taxon>
    </lineage>
</organism>
<protein>
    <submittedName>
        <fullName evidence="1">Uncharacterized protein</fullName>
    </submittedName>
</protein>
<dbReference type="AlphaFoldDB" id="A0A4Y2KZ11"/>
<gene>
    <name evidence="1" type="ORF">AVEN_226358_1</name>
</gene>